<sequence length="93" mass="10582">MPIYEYQCSKCHKIFERIVSVADSTKTVFCDCSPKARAKKIISAPSFRLEGSGWYETDFKTGNKKNLVQSDVKSKKTSKEPKKTENSKPTKKD</sequence>
<dbReference type="NCBIfam" id="TIGR02605">
    <property type="entry name" value="CxxC_CxxC_SSSS"/>
    <property type="match status" value="1"/>
</dbReference>
<evidence type="ECO:0000259" key="2">
    <source>
        <dbReference type="SMART" id="SM00834"/>
    </source>
</evidence>
<dbReference type="InterPro" id="IPR013429">
    <property type="entry name" value="Regulatory_FmdB_Zinc_ribbon"/>
</dbReference>
<protein>
    <submittedName>
        <fullName evidence="3">Zinc ribbon domain-containing protein</fullName>
    </submittedName>
</protein>
<feature type="region of interest" description="Disordered" evidence="1">
    <location>
        <begin position="66"/>
        <end position="93"/>
    </location>
</feature>
<dbReference type="PANTHER" id="PTHR34404:SF2">
    <property type="entry name" value="CONSERVED SERINE RICH PROTEIN"/>
    <property type="match status" value="1"/>
</dbReference>
<feature type="domain" description="Putative regulatory protein FmdB zinc ribbon" evidence="2">
    <location>
        <begin position="1"/>
        <end position="43"/>
    </location>
</feature>
<dbReference type="EMBL" id="JADHQC010000007">
    <property type="protein sequence ID" value="MBL6811647.1"/>
    <property type="molecule type" value="Genomic_DNA"/>
</dbReference>
<gene>
    <name evidence="3" type="ORF">ISQ63_02040</name>
</gene>
<dbReference type="SMART" id="SM00834">
    <property type="entry name" value="CxxC_CXXC_SSSS"/>
    <property type="match status" value="1"/>
</dbReference>
<dbReference type="PANTHER" id="PTHR34404">
    <property type="entry name" value="REGULATORY PROTEIN, FMDB FAMILY"/>
    <property type="match status" value="1"/>
</dbReference>
<evidence type="ECO:0000313" key="3">
    <source>
        <dbReference type="EMBL" id="MBL6811647.1"/>
    </source>
</evidence>
<dbReference type="Pfam" id="PF09723">
    <property type="entry name" value="Zn_ribbon_8"/>
    <property type="match status" value="1"/>
</dbReference>
<evidence type="ECO:0000256" key="1">
    <source>
        <dbReference type="SAM" id="MobiDB-lite"/>
    </source>
</evidence>
<evidence type="ECO:0000313" key="4">
    <source>
        <dbReference type="Proteomes" id="UP000744438"/>
    </source>
</evidence>
<dbReference type="Proteomes" id="UP000744438">
    <property type="component" value="Unassembled WGS sequence"/>
</dbReference>
<comment type="caution">
    <text evidence="3">The sequence shown here is derived from an EMBL/GenBank/DDBJ whole genome shotgun (WGS) entry which is preliminary data.</text>
</comment>
<proteinExistence type="predicted"/>
<dbReference type="AlphaFoldDB" id="A0A937I2B8"/>
<accession>A0A937I2B8</accession>
<name>A0A937I2B8_9GAMM</name>
<reference evidence="3" key="1">
    <citation type="submission" date="2020-10" db="EMBL/GenBank/DDBJ databases">
        <title>Microbiome of the Black Sea water column analyzed by genome centric metagenomics.</title>
        <authorList>
            <person name="Cabello-Yeves P.J."/>
            <person name="Callieri C."/>
            <person name="Picazo A."/>
            <person name="Mehrshad M."/>
            <person name="Haro-Moreno J.M."/>
            <person name="Roda-Garcia J."/>
            <person name="Dzembekova N."/>
            <person name="Slabakova V."/>
            <person name="Slabakova N."/>
            <person name="Moncheva S."/>
            <person name="Rodriguez-Valera F."/>
        </authorList>
    </citation>
    <scope>NUCLEOTIDE SEQUENCE</scope>
    <source>
        <strain evidence="3">BS307-5m-G49</strain>
    </source>
</reference>
<organism evidence="3 4">
    <name type="scientific">SAR86 cluster bacterium</name>
    <dbReference type="NCBI Taxonomy" id="2030880"/>
    <lineage>
        <taxon>Bacteria</taxon>
        <taxon>Pseudomonadati</taxon>
        <taxon>Pseudomonadota</taxon>
        <taxon>Gammaproteobacteria</taxon>
        <taxon>SAR86 cluster</taxon>
    </lineage>
</organism>
<feature type="compositionally biased region" description="Basic and acidic residues" evidence="1">
    <location>
        <begin position="72"/>
        <end position="93"/>
    </location>
</feature>